<sequence>MNIHHMTGVDAVHKKLKLTGKGVKVGIIDTGVDYKHPAFAAPDATEGCFARYGKNCRVIHGWDFVGDAYTSLNTPVPDADPMDCNGHGTHVAGIVGGNGMNIKTGPQPLIPWIGVAPEIINMSLYGGPSFKNNPMPILGEKLIAHGMNIAGCAGNDGAQGVSMVADTALGDSATSVASFDNAYGSHYTVSYAGGKYPYSPSVAWGGARPINLPSSAILFPLLNKAGVLLDGCDPAAYTGLDVKGKVVLLFGDLTRCGSIGRGNIAKGLGVAGVLTVSTPFGMTLLSGVADLAMASLESRSGEAIIAAYKNPKNTLGWSKTVSTVLVEGGGAPADMSSYGALYYQLTKSKPSGLDVRRVFKNTATISKNWGSKTYTSAAKQGAGLINVWNALKTSAHVAPDHIDLLDSVNLRKSQQITIKNVGKTTETYTLSHTPADALNSYTKGNVFPHPRPIIEADFASVTFSAEKFKISAGKSVKATVHFAEPKAGNTAKFPLYSGYVVATPPTEGSPSVHVPYIGLKGDVRKIPIMDTDLGLPTLVVTQANGTVINIPTPDYVFDFKTVAPTAIVRYGSHTPNGTIRILDAKTKKFLGYVFTPYWGAAFGPTGRNTNLDANGMHDARQYDWRGEVWAADNATATVQLGSGSYNIVVASQKKLTKGVYPADYEVFDLGTVNVSA</sequence>
<evidence type="ECO:0000259" key="7">
    <source>
        <dbReference type="Pfam" id="PF06280"/>
    </source>
</evidence>
<evidence type="ECO:0000256" key="1">
    <source>
        <dbReference type="ARBA" id="ARBA00011073"/>
    </source>
</evidence>
<dbReference type="PRINTS" id="PR00723">
    <property type="entry name" value="SUBTILISIN"/>
</dbReference>
<evidence type="ECO:0000313" key="9">
    <source>
        <dbReference type="Proteomes" id="UP001194696"/>
    </source>
</evidence>
<keyword evidence="5" id="KW-0720">Serine protease</keyword>
<keyword evidence="4" id="KW-0378">Hydrolase</keyword>
<proteinExistence type="inferred from homology"/>
<dbReference type="Gene3D" id="2.60.40.1710">
    <property type="entry name" value="Subtilisin-like superfamily"/>
    <property type="match status" value="1"/>
</dbReference>
<dbReference type="Gene3D" id="3.40.50.200">
    <property type="entry name" value="Peptidase S8/S53 domain"/>
    <property type="match status" value="1"/>
</dbReference>
<keyword evidence="2" id="KW-0645">Protease</keyword>
<dbReference type="InterPro" id="IPR022398">
    <property type="entry name" value="Peptidase_S8_His-AS"/>
</dbReference>
<dbReference type="PANTHER" id="PTHR43806:SF11">
    <property type="entry name" value="CEREVISIN-RELATED"/>
    <property type="match status" value="1"/>
</dbReference>
<dbReference type="InterPro" id="IPR023827">
    <property type="entry name" value="Peptidase_S8_Asp-AS"/>
</dbReference>
<feature type="domain" description="Peptidase S8/S53" evidence="6">
    <location>
        <begin position="20"/>
        <end position="117"/>
    </location>
</feature>
<keyword evidence="3" id="KW-0732">Signal</keyword>
<comment type="similarity">
    <text evidence="1">Belongs to the peptidase S8 family.</text>
</comment>
<accession>A0ABQ7KCL9</accession>
<evidence type="ECO:0000313" key="8">
    <source>
        <dbReference type="EMBL" id="KAG0296528.1"/>
    </source>
</evidence>
<dbReference type="SUPFAM" id="SSF52743">
    <property type="entry name" value="Subtilisin-like"/>
    <property type="match status" value="1"/>
</dbReference>
<feature type="domain" description="C5a peptidase/Subtilisin-like protease SBT2-like Fn3-like" evidence="7">
    <location>
        <begin position="410"/>
        <end position="516"/>
    </location>
</feature>
<dbReference type="InterPro" id="IPR000209">
    <property type="entry name" value="Peptidase_S8/S53_dom"/>
</dbReference>
<evidence type="ECO:0000256" key="2">
    <source>
        <dbReference type="ARBA" id="ARBA00022670"/>
    </source>
</evidence>
<keyword evidence="9" id="KW-1185">Reference proteome</keyword>
<reference evidence="8 9" key="1">
    <citation type="journal article" date="2020" name="Fungal Divers.">
        <title>Resolving the Mortierellaceae phylogeny through synthesis of multi-gene phylogenetics and phylogenomics.</title>
        <authorList>
            <person name="Vandepol N."/>
            <person name="Liber J."/>
            <person name="Desiro A."/>
            <person name="Na H."/>
            <person name="Kennedy M."/>
            <person name="Barry K."/>
            <person name="Grigoriev I.V."/>
            <person name="Miller A.N."/>
            <person name="O'Donnell K."/>
            <person name="Stajich J.E."/>
            <person name="Bonito G."/>
        </authorList>
    </citation>
    <scope>NUCLEOTIDE SEQUENCE [LARGE SCALE GENOMIC DNA]</scope>
    <source>
        <strain evidence="8 9">AD045</strain>
    </source>
</reference>
<name>A0ABQ7KCL9_9FUNG</name>
<dbReference type="Pfam" id="PF06280">
    <property type="entry name" value="fn3_5"/>
    <property type="match status" value="1"/>
</dbReference>
<dbReference type="Pfam" id="PF00082">
    <property type="entry name" value="Peptidase_S8"/>
    <property type="match status" value="1"/>
</dbReference>
<dbReference type="PROSITE" id="PS00136">
    <property type="entry name" value="SUBTILASE_ASP"/>
    <property type="match status" value="1"/>
</dbReference>
<evidence type="ECO:0000259" key="6">
    <source>
        <dbReference type="Pfam" id="PF00082"/>
    </source>
</evidence>
<dbReference type="PANTHER" id="PTHR43806">
    <property type="entry name" value="PEPTIDASE S8"/>
    <property type="match status" value="1"/>
</dbReference>
<protein>
    <recommendedName>
        <fullName evidence="10">Subtilisin-like protein</fullName>
    </recommendedName>
</protein>
<dbReference type="InterPro" id="IPR036852">
    <property type="entry name" value="Peptidase_S8/S53_dom_sf"/>
</dbReference>
<comment type="caution">
    <text evidence="8">The sequence shown here is derived from an EMBL/GenBank/DDBJ whole genome shotgun (WGS) entry which is preliminary data.</text>
</comment>
<dbReference type="InterPro" id="IPR015500">
    <property type="entry name" value="Peptidase_S8_subtilisin-rel"/>
</dbReference>
<dbReference type="InterPro" id="IPR050131">
    <property type="entry name" value="Peptidase_S8_subtilisin-like"/>
</dbReference>
<dbReference type="Proteomes" id="UP001194696">
    <property type="component" value="Unassembled WGS sequence"/>
</dbReference>
<gene>
    <name evidence="8" type="ORF">BGZ96_009231</name>
</gene>
<evidence type="ECO:0008006" key="10">
    <source>
        <dbReference type="Google" id="ProtNLM"/>
    </source>
</evidence>
<evidence type="ECO:0000256" key="3">
    <source>
        <dbReference type="ARBA" id="ARBA00022729"/>
    </source>
</evidence>
<evidence type="ECO:0000256" key="5">
    <source>
        <dbReference type="ARBA" id="ARBA00022825"/>
    </source>
</evidence>
<dbReference type="PROSITE" id="PS00137">
    <property type="entry name" value="SUBTILASE_HIS"/>
    <property type="match status" value="1"/>
</dbReference>
<organism evidence="8 9">
    <name type="scientific">Linnemannia gamsii</name>
    <dbReference type="NCBI Taxonomy" id="64522"/>
    <lineage>
        <taxon>Eukaryota</taxon>
        <taxon>Fungi</taxon>
        <taxon>Fungi incertae sedis</taxon>
        <taxon>Mucoromycota</taxon>
        <taxon>Mortierellomycotina</taxon>
        <taxon>Mortierellomycetes</taxon>
        <taxon>Mortierellales</taxon>
        <taxon>Mortierellaceae</taxon>
        <taxon>Linnemannia</taxon>
    </lineage>
</organism>
<dbReference type="InterPro" id="IPR010435">
    <property type="entry name" value="C5a/SBT2-like_Fn3"/>
</dbReference>
<dbReference type="EMBL" id="JAAAIM010000055">
    <property type="protein sequence ID" value="KAG0296528.1"/>
    <property type="molecule type" value="Genomic_DNA"/>
</dbReference>
<evidence type="ECO:0000256" key="4">
    <source>
        <dbReference type="ARBA" id="ARBA00022801"/>
    </source>
</evidence>